<sequence length="56" mass="5970">MYAGKLFRLRVGRGGIVRHVSGGLLLRPGIMIGVLIGIRAGGVLCRGRGHKISMGW</sequence>
<gene>
    <name evidence="2" type="ORF">GHA01_15050</name>
</gene>
<evidence type="ECO:0000313" key="2">
    <source>
        <dbReference type="EMBL" id="GEC63656.1"/>
    </source>
</evidence>
<organism evidence="2 3">
    <name type="scientific">Novacetimonas hansenii</name>
    <name type="common">Komagataeibacter hansenii</name>
    <dbReference type="NCBI Taxonomy" id="436"/>
    <lineage>
        <taxon>Bacteria</taxon>
        <taxon>Pseudomonadati</taxon>
        <taxon>Pseudomonadota</taxon>
        <taxon>Alphaproteobacteria</taxon>
        <taxon>Acetobacterales</taxon>
        <taxon>Acetobacteraceae</taxon>
        <taxon>Novacetimonas</taxon>
    </lineage>
</organism>
<accession>A0ABQ0SEH5</accession>
<keyword evidence="1" id="KW-0472">Membrane</keyword>
<reference evidence="2 3" key="1">
    <citation type="submission" date="2019-06" db="EMBL/GenBank/DDBJ databases">
        <title>Whole genome shotgun sequence of Komagataeibacter hansenii NBRC 14820.</title>
        <authorList>
            <person name="Hosoyama A."/>
            <person name="Uohara A."/>
            <person name="Ohji S."/>
            <person name="Ichikawa N."/>
        </authorList>
    </citation>
    <scope>NUCLEOTIDE SEQUENCE [LARGE SCALE GENOMIC DNA]</scope>
    <source>
        <strain evidence="2 3">NBRC 14820</strain>
    </source>
</reference>
<keyword evidence="3" id="KW-1185">Reference proteome</keyword>
<evidence type="ECO:0008006" key="4">
    <source>
        <dbReference type="Google" id="ProtNLM"/>
    </source>
</evidence>
<evidence type="ECO:0000256" key="1">
    <source>
        <dbReference type="SAM" id="Phobius"/>
    </source>
</evidence>
<protein>
    <recommendedName>
        <fullName evidence="4">DUF4236 domain-containing protein</fullName>
    </recommendedName>
</protein>
<name>A0ABQ0SEH5_NOVHA</name>
<evidence type="ECO:0000313" key="3">
    <source>
        <dbReference type="Proteomes" id="UP000319478"/>
    </source>
</evidence>
<keyword evidence="1" id="KW-0812">Transmembrane</keyword>
<comment type="caution">
    <text evidence="2">The sequence shown here is derived from an EMBL/GenBank/DDBJ whole genome shotgun (WGS) entry which is preliminary data.</text>
</comment>
<feature type="transmembrane region" description="Helical" evidence="1">
    <location>
        <begin position="25"/>
        <end position="45"/>
    </location>
</feature>
<proteinExistence type="predicted"/>
<dbReference type="Proteomes" id="UP000319478">
    <property type="component" value="Unassembled WGS sequence"/>
</dbReference>
<keyword evidence="1" id="KW-1133">Transmembrane helix</keyword>
<dbReference type="EMBL" id="BJNN01000087">
    <property type="protein sequence ID" value="GEC63656.1"/>
    <property type="molecule type" value="Genomic_DNA"/>
</dbReference>